<dbReference type="CDD" id="cd07184">
    <property type="entry name" value="E_set_Isoamylase_like_N"/>
    <property type="match status" value="1"/>
</dbReference>
<dbReference type="OrthoDB" id="5451596at2"/>
<dbReference type="RefSeq" id="WP_104709593.1">
    <property type="nucleotide sequence ID" value="NZ_PTRA01000001.1"/>
</dbReference>
<dbReference type="Gene3D" id="2.60.40.10">
    <property type="entry name" value="Immunoglobulins"/>
    <property type="match status" value="1"/>
</dbReference>
<evidence type="ECO:0000259" key="1">
    <source>
        <dbReference type="Pfam" id="PF16561"/>
    </source>
</evidence>
<dbReference type="EMBL" id="PTRA01000001">
    <property type="protein sequence ID" value="PQA58370.1"/>
    <property type="molecule type" value="Genomic_DNA"/>
</dbReference>
<gene>
    <name evidence="2" type="ORF">C5O19_01460</name>
</gene>
<reference evidence="3" key="1">
    <citation type="submission" date="2018-02" db="EMBL/GenBank/DDBJ databases">
        <title>Genome sequencing of Solimonas sp. HR-BB.</title>
        <authorList>
            <person name="Lee Y."/>
            <person name="Jeon C.O."/>
        </authorList>
    </citation>
    <scope>NUCLEOTIDE SEQUENCE [LARGE SCALE GENOMIC DNA]</scope>
    <source>
        <strain evidence="3">HR-U</strain>
    </source>
</reference>
<feature type="domain" description="AMP-activated protein kinase glycogen-binding" evidence="1">
    <location>
        <begin position="26"/>
        <end position="82"/>
    </location>
</feature>
<evidence type="ECO:0000313" key="3">
    <source>
        <dbReference type="Proteomes" id="UP000239590"/>
    </source>
</evidence>
<keyword evidence="2" id="KW-0378">Hydrolase</keyword>
<comment type="caution">
    <text evidence="2">The sequence shown here is derived from an EMBL/GenBank/DDBJ whole genome shotgun (WGS) entry which is preliminary data.</text>
</comment>
<organism evidence="2 3">
    <name type="scientific">Siphonobacter curvatus</name>
    <dbReference type="NCBI Taxonomy" id="2094562"/>
    <lineage>
        <taxon>Bacteria</taxon>
        <taxon>Pseudomonadati</taxon>
        <taxon>Bacteroidota</taxon>
        <taxon>Cytophagia</taxon>
        <taxon>Cytophagales</taxon>
        <taxon>Cytophagaceae</taxon>
        <taxon>Siphonobacter</taxon>
    </lineage>
</organism>
<dbReference type="GO" id="GO:0016787">
    <property type="term" value="F:hydrolase activity"/>
    <property type="evidence" value="ECO:0007669"/>
    <property type="project" value="UniProtKB-KW"/>
</dbReference>
<dbReference type="SUPFAM" id="SSF81296">
    <property type="entry name" value="E set domains"/>
    <property type="match status" value="1"/>
</dbReference>
<evidence type="ECO:0000313" key="2">
    <source>
        <dbReference type="EMBL" id="PQA58370.1"/>
    </source>
</evidence>
<proteinExistence type="predicted"/>
<keyword evidence="3" id="KW-1185">Reference proteome</keyword>
<dbReference type="Pfam" id="PF16561">
    <property type="entry name" value="AMPK1_CBM"/>
    <property type="match status" value="1"/>
</dbReference>
<dbReference type="Proteomes" id="UP000239590">
    <property type="component" value="Unassembled WGS sequence"/>
</dbReference>
<dbReference type="InterPro" id="IPR013783">
    <property type="entry name" value="Ig-like_fold"/>
</dbReference>
<dbReference type="InterPro" id="IPR032640">
    <property type="entry name" value="AMPK1_CBM"/>
</dbReference>
<protein>
    <submittedName>
        <fullName evidence="2">Glycoside hydrolase</fullName>
    </submittedName>
</protein>
<accession>A0A2S7ILD4</accession>
<dbReference type="InterPro" id="IPR014756">
    <property type="entry name" value="Ig_E-set"/>
</dbReference>
<dbReference type="AlphaFoldDB" id="A0A2S7ILD4"/>
<name>A0A2S7ILD4_9BACT</name>
<sequence>MSLSKQTLKSKPVTKVTFTVPSEHCNGAKAVAVVGEFNGWDADATPLKKQKDGSFKGTVELTTGKEYQFRYLIDGEVWINETEADKFVASGISMEENSVVVL</sequence>